<dbReference type="SUPFAM" id="SSF53901">
    <property type="entry name" value="Thiolase-like"/>
    <property type="match status" value="1"/>
</dbReference>
<dbReference type="SMART" id="SM00827">
    <property type="entry name" value="PKS_AT"/>
    <property type="match status" value="1"/>
</dbReference>
<dbReference type="SMART" id="SM00825">
    <property type="entry name" value="PKS_KS"/>
    <property type="match status" value="1"/>
</dbReference>
<dbReference type="Pfam" id="PF08659">
    <property type="entry name" value="KR"/>
    <property type="match status" value="1"/>
</dbReference>
<accession>A0ABX7NJI8</accession>
<organism evidence="7 8">
    <name type="scientific">Pyxidicoccus parkwayensis</name>
    <dbReference type="NCBI Taxonomy" id="2813578"/>
    <lineage>
        <taxon>Bacteria</taxon>
        <taxon>Pseudomonadati</taxon>
        <taxon>Myxococcota</taxon>
        <taxon>Myxococcia</taxon>
        <taxon>Myxococcales</taxon>
        <taxon>Cystobacterineae</taxon>
        <taxon>Myxococcaceae</taxon>
        <taxon>Pyxidicoccus</taxon>
    </lineage>
</organism>
<dbReference type="SUPFAM" id="SSF55048">
    <property type="entry name" value="Probable ACP-binding domain of malonyl-CoA ACP transacylase"/>
    <property type="match status" value="1"/>
</dbReference>
<dbReference type="SUPFAM" id="SSF51735">
    <property type="entry name" value="NAD(P)-binding Rossmann-fold domains"/>
    <property type="match status" value="2"/>
</dbReference>
<dbReference type="InterPro" id="IPR020841">
    <property type="entry name" value="PKS_Beta-ketoAc_synthase_dom"/>
</dbReference>
<protein>
    <submittedName>
        <fullName evidence="7">SDR family oxidoreductase</fullName>
    </submittedName>
</protein>
<dbReference type="PROSITE" id="PS00012">
    <property type="entry name" value="PHOSPHOPANTETHEINE"/>
    <property type="match status" value="1"/>
</dbReference>
<dbReference type="Pfam" id="PF00109">
    <property type="entry name" value="ketoacyl-synt"/>
    <property type="match status" value="1"/>
</dbReference>
<dbReference type="Gene3D" id="1.10.1200.10">
    <property type="entry name" value="ACP-like"/>
    <property type="match status" value="2"/>
</dbReference>
<dbReference type="Gene3D" id="3.30.70.250">
    <property type="entry name" value="Malonyl-CoA ACP transacylase, ACP-binding"/>
    <property type="match status" value="1"/>
</dbReference>
<dbReference type="InterPro" id="IPR016036">
    <property type="entry name" value="Malonyl_transacylase_ACP-bd"/>
</dbReference>
<dbReference type="InterPro" id="IPR049490">
    <property type="entry name" value="C883_1060-like_KR_N"/>
</dbReference>
<dbReference type="Pfam" id="PF21394">
    <property type="entry name" value="Beta-ketacyl_N"/>
    <property type="match status" value="1"/>
</dbReference>
<dbReference type="InterPro" id="IPR014031">
    <property type="entry name" value="Ketoacyl_synth_C"/>
</dbReference>
<keyword evidence="1" id="KW-0596">Phosphopantetheine</keyword>
<dbReference type="SMART" id="SM00822">
    <property type="entry name" value="PKS_KR"/>
    <property type="match status" value="1"/>
</dbReference>
<evidence type="ECO:0000259" key="5">
    <source>
        <dbReference type="PROSITE" id="PS50075"/>
    </source>
</evidence>
<dbReference type="InterPro" id="IPR027417">
    <property type="entry name" value="P-loop_NTPase"/>
</dbReference>
<dbReference type="InterPro" id="IPR014043">
    <property type="entry name" value="Acyl_transferase_dom"/>
</dbReference>
<dbReference type="RefSeq" id="WP_206720401.1">
    <property type="nucleotide sequence ID" value="NZ_CP071090.1"/>
</dbReference>
<dbReference type="Gene3D" id="3.40.50.720">
    <property type="entry name" value="NAD(P)-binding Rossmann-like Domain"/>
    <property type="match status" value="1"/>
</dbReference>
<keyword evidence="3" id="KW-0808">Transferase</keyword>
<dbReference type="Gene3D" id="3.40.366.10">
    <property type="entry name" value="Malonyl-Coenzyme A Acyl Carrier Protein, domain 2"/>
    <property type="match status" value="1"/>
</dbReference>
<dbReference type="Gene3D" id="3.40.50.300">
    <property type="entry name" value="P-loop containing nucleotide triphosphate hydrolases"/>
    <property type="match status" value="1"/>
</dbReference>
<dbReference type="Gene3D" id="3.40.47.10">
    <property type="match status" value="1"/>
</dbReference>
<dbReference type="Pfam" id="PF00550">
    <property type="entry name" value="PP-binding"/>
    <property type="match status" value="1"/>
</dbReference>
<evidence type="ECO:0000313" key="7">
    <source>
        <dbReference type="EMBL" id="QSQ18813.1"/>
    </source>
</evidence>
<feature type="region of interest" description="Disordered" evidence="4">
    <location>
        <begin position="818"/>
        <end position="842"/>
    </location>
</feature>
<dbReference type="InterPro" id="IPR013968">
    <property type="entry name" value="PKS_KR"/>
</dbReference>
<dbReference type="Proteomes" id="UP000662747">
    <property type="component" value="Chromosome"/>
</dbReference>
<dbReference type="InterPro" id="IPR036291">
    <property type="entry name" value="NAD(P)-bd_dom_sf"/>
</dbReference>
<dbReference type="InterPro" id="IPR001227">
    <property type="entry name" value="Ac_transferase_dom_sf"/>
</dbReference>
<name>A0ABX7NJI8_9BACT</name>
<dbReference type="PROSITE" id="PS00606">
    <property type="entry name" value="KS3_1"/>
    <property type="match status" value="1"/>
</dbReference>
<keyword evidence="2" id="KW-0597">Phosphoprotein</keyword>
<dbReference type="Pfam" id="PF22621">
    <property type="entry name" value="CurL-like_PKS_C"/>
    <property type="match status" value="1"/>
</dbReference>
<sequence>MADINETDESSYEGLAIAVIGMAGRFPGAKDVEQFWKNLCAGVESIVPLTEDELRAAGVPAEELGNSRYVKAAPVLDGVENFDAGFFGYTPLEARVMDPQQRLLLEVSWEALENAAYDPDKHPGERISVFAGTRTSTYLFHVLANRAALQPQDRLLVELGNDMSSLATRVSYKLNLTGPSTMVQTACSTSLVAIHLACQSLLMGECRMALAAATAVNVPHRSGYTYEPGSMLSPDGHVRPFDAKAEGTVFGSGAGVVVLKRLQDAIADGDNVLAVVRGTAVNNDGSHKASFTAPSVEGQTEVLMEALACAGLDADAISYLEAHGTGTSLGDPIEILALNNAWRASTDKKGFCKLGTAKGNVGHLDVAAGMAGFIKTVMQLQHRKLPPMLNFTQPNPQIDFPNSPFTVNTKLTDWAGPAGPLRAGVSSFGFGGTNAHVIVEEAPKAEASGPSRPAQLVVLSARSEAALDAATDNLAAWLKERPAASLADVAFTLQMGRKDFDHRRVLVARTTQDAAETLASRELTRIFTGVREVGDRPVVFMFPGQGAQHVNMARELYDSEPAFRAEVDTCAEKLKPHLGLDLRTVLYPAPGGEAEATKKLEGTALTQPALFVIEYALAKLWMAWGVKPRAMVGHSIGEYVAAHLAGVFTLDDALALVAARGRLMQSLPAGSMLAVPLPEADVTPLLEGKLDLAAVNGPAMCVVAGPTEAVDALEAKLSARGVQARRLHTSHAFHSAMMDPILAPFTDAVRRVRLQAPKLPYVSNVTGTWIDAAQATDPAYWARHLRQPVRFAQGLRELLKDSADVLLEVGPGQTLASLSKAQPEAHGRTVLSSSRHPQKPESDAAKLMGTLGELWLAGVPVDWKGLYTAQKRRRLPLPGYPFERERYWVDAVEGASPQAQTRAPSGKAADVADWFHVPAWKPAAPPALDSEALAKSRVWVLLEDGLGVGEALARRLAAEGREVVRVKAGKAYAREDARRYVAAQDSKADLQAVFEDLEKQSLPADVVVHLWSLTAPDVTGTGSELFRKVQDGGYYSLLALGQALAKGTRPVRIEVVSNRLHDLDGERQALAEKSPLLTACKVIPQELQHVTARCVEVEVPVPNSPRAERLAATLVAEFSARGSELLVVLRGTRRYVQTYTPVRLDAKGAPMAPMREGGVYLITGGMGAVGLMLADHLAETFKAKLALLGRTPMPERSTWDAWLASHAEDDTTSRRIRRVKELEAKGAEVLVLDADVADAAKLKAAVQKVEARFGAVHGVLHTAGVTRGDSPYMALTDVRRDAAETQFGPKVYGTYALEEALRGHAVDFVLLFSSSSSVLGGLAHFTYAAGNQFLDAFAESRRGLESPRWVSASWDPWPEETKHTSLRTAMDQYTMSIPEGTQALRRVVQAGLDGQVVVITGDLEPRVRMWVNREAKAPGAPQKKAANRVRRGKTAFVAPGTDLEKAVAALWSELLGVAEVGLHDDFFDLGGHSLLATQLRNQLQATFKVEPPLRSLFENPTVAGLSGLIAKELASREALPTKPLAEALRTAFPTERPSLLEDWLRRKVAKVTKREVKDLPANGSLAGLDLDAIGSELEFDLKKELKFQLYPHELREHATLPELSRYLLAEMERQSDPARFATDLPLSALSLRPYRRQASGPKVRAPKKNPSMVFVHSTPRAGSTLFRVMLAGHPRLFCPPELNLLFFETMQEWKQNVGFGHEMEWTEKGLLWAFMEMKKLDSVAGQAFVDKLVADNASAQSVYGQLQELSAPRLLVDKTPPYAMDPETLWRGEELFDKPKYLFLIRHPLPVMESLVRMRFDRLFGPSLFGSADVDPYAVAETVWAMPNQNLLDFYSRIGSERVHWVRYEELVAEPERVMKGVSSFLELPYDDSMVSPYDGKRERMLGGLGDPNILQHTRIEGERSDSWKRIQWPRALDASTRALATRLGYELPEAAPVPKKAPATDARAGQLLENLDNLSDEQVAALLAEMEGEAGEGVMGDSDKVA</sequence>
<dbReference type="InterPro" id="IPR016035">
    <property type="entry name" value="Acyl_Trfase/lysoPLipase"/>
</dbReference>
<dbReference type="Pfam" id="PF02801">
    <property type="entry name" value="Ketoacyl-synt_C"/>
    <property type="match status" value="1"/>
</dbReference>
<dbReference type="InterPro" id="IPR009081">
    <property type="entry name" value="PP-bd_ACP"/>
</dbReference>
<dbReference type="InterPro" id="IPR020806">
    <property type="entry name" value="PKS_PP-bd"/>
</dbReference>
<dbReference type="CDD" id="cd08953">
    <property type="entry name" value="KR_2_SDR_x"/>
    <property type="match status" value="1"/>
</dbReference>
<evidence type="ECO:0000256" key="3">
    <source>
        <dbReference type="ARBA" id="ARBA00022679"/>
    </source>
</evidence>
<dbReference type="EMBL" id="CP071090">
    <property type="protein sequence ID" value="QSQ18813.1"/>
    <property type="molecule type" value="Genomic_DNA"/>
</dbReference>
<dbReference type="SUPFAM" id="SSF52151">
    <property type="entry name" value="FabD/lysophospholipase-like"/>
    <property type="match status" value="1"/>
</dbReference>
<feature type="domain" description="Ketosynthase family 3 (KS3)" evidence="6">
    <location>
        <begin position="14"/>
        <end position="441"/>
    </location>
</feature>
<dbReference type="SMART" id="SM00823">
    <property type="entry name" value="PKS_PP"/>
    <property type="match status" value="1"/>
</dbReference>
<dbReference type="InterPro" id="IPR057326">
    <property type="entry name" value="KR_dom"/>
</dbReference>
<dbReference type="PANTHER" id="PTHR43775">
    <property type="entry name" value="FATTY ACID SYNTHASE"/>
    <property type="match status" value="1"/>
</dbReference>
<dbReference type="InterPro" id="IPR014030">
    <property type="entry name" value="Ketoacyl_synth_N"/>
</dbReference>
<dbReference type="Pfam" id="PF00698">
    <property type="entry name" value="Acyl_transf_1"/>
    <property type="match status" value="1"/>
</dbReference>
<dbReference type="Gene3D" id="3.30.70.3290">
    <property type="match status" value="1"/>
</dbReference>
<feature type="domain" description="Carrier" evidence="5">
    <location>
        <begin position="1438"/>
        <end position="1513"/>
    </location>
</feature>
<dbReference type="InterPro" id="IPR050091">
    <property type="entry name" value="PKS_NRPS_Biosynth_Enz"/>
</dbReference>
<evidence type="ECO:0000259" key="6">
    <source>
        <dbReference type="PROSITE" id="PS52004"/>
    </source>
</evidence>
<dbReference type="InterPro" id="IPR016039">
    <property type="entry name" value="Thiolase-like"/>
</dbReference>
<dbReference type="CDD" id="cd00833">
    <property type="entry name" value="PKS"/>
    <property type="match status" value="1"/>
</dbReference>
<dbReference type="InterPro" id="IPR018201">
    <property type="entry name" value="Ketoacyl_synth_AS"/>
</dbReference>
<gene>
    <name evidence="7" type="ORF">JY651_26000</name>
</gene>
<dbReference type="PANTHER" id="PTHR43775:SF37">
    <property type="entry name" value="SI:DKEY-61P9.11"/>
    <property type="match status" value="1"/>
</dbReference>
<evidence type="ECO:0000256" key="2">
    <source>
        <dbReference type="ARBA" id="ARBA00022553"/>
    </source>
</evidence>
<dbReference type="InterPro" id="IPR006162">
    <property type="entry name" value="Ppantetheine_attach_site"/>
</dbReference>
<dbReference type="InterPro" id="IPR036736">
    <property type="entry name" value="ACP-like_sf"/>
</dbReference>
<evidence type="ECO:0000256" key="4">
    <source>
        <dbReference type="SAM" id="MobiDB-lite"/>
    </source>
</evidence>
<keyword evidence="8" id="KW-1185">Reference proteome</keyword>
<evidence type="ECO:0000256" key="1">
    <source>
        <dbReference type="ARBA" id="ARBA00022450"/>
    </source>
</evidence>
<dbReference type="PROSITE" id="PS50075">
    <property type="entry name" value="CARRIER"/>
    <property type="match status" value="1"/>
</dbReference>
<dbReference type="PROSITE" id="PS52004">
    <property type="entry name" value="KS3_2"/>
    <property type="match status" value="1"/>
</dbReference>
<evidence type="ECO:0000313" key="8">
    <source>
        <dbReference type="Proteomes" id="UP000662747"/>
    </source>
</evidence>
<proteinExistence type="predicted"/>
<reference evidence="7 8" key="1">
    <citation type="submission" date="2021-02" db="EMBL/GenBank/DDBJ databases">
        <title>De Novo genome assembly of isolated myxobacteria.</title>
        <authorList>
            <person name="Stevens D.C."/>
        </authorList>
    </citation>
    <scope>NUCLEOTIDE SEQUENCE [LARGE SCALE GENOMIC DNA]</scope>
    <source>
        <strain evidence="8">SCPEA02</strain>
    </source>
</reference>
<dbReference type="SUPFAM" id="SSF52540">
    <property type="entry name" value="P-loop containing nucleoside triphosphate hydrolases"/>
    <property type="match status" value="1"/>
</dbReference>
<dbReference type="Pfam" id="PF13469">
    <property type="entry name" value="Sulfotransfer_3"/>
    <property type="match status" value="1"/>
</dbReference>
<dbReference type="SUPFAM" id="SSF47336">
    <property type="entry name" value="ACP-like"/>
    <property type="match status" value="2"/>
</dbReference>